<name>A0A2Z6RR09_9GLOM</name>
<evidence type="ECO:0000313" key="2">
    <source>
        <dbReference type="EMBL" id="GES83298.1"/>
    </source>
</evidence>
<organism evidence="1 3">
    <name type="scientific">Rhizophagus clarus</name>
    <dbReference type="NCBI Taxonomy" id="94130"/>
    <lineage>
        <taxon>Eukaryota</taxon>
        <taxon>Fungi</taxon>
        <taxon>Fungi incertae sedis</taxon>
        <taxon>Mucoromycota</taxon>
        <taxon>Glomeromycotina</taxon>
        <taxon>Glomeromycetes</taxon>
        <taxon>Glomerales</taxon>
        <taxon>Glomeraceae</taxon>
        <taxon>Rhizophagus</taxon>
    </lineage>
</organism>
<keyword evidence="3" id="KW-1185">Reference proteome</keyword>
<dbReference type="EMBL" id="BEXD01003986">
    <property type="protein sequence ID" value="GBC05104.1"/>
    <property type="molecule type" value="Genomic_DNA"/>
</dbReference>
<comment type="caution">
    <text evidence="1">The sequence shown here is derived from an EMBL/GenBank/DDBJ whole genome shotgun (WGS) entry which is preliminary data.</text>
</comment>
<protein>
    <submittedName>
        <fullName evidence="1">Uncharacterized protein</fullName>
    </submittedName>
</protein>
<dbReference type="STRING" id="94130.A0A2Z6RR09"/>
<dbReference type="AlphaFoldDB" id="A0A2Z6RR09"/>
<dbReference type="OrthoDB" id="5324692at2759"/>
<dbReference type="Proteomes" id="UP000615446">
    <property type="component" value="Unassembled WGS sequence"/>
</dbReference>
<evidence type="ECO:0000313" key="3">
    <source>
        <dbReference type="Proteomes" id="UP000247702"/>
    </source>
</evidence>
<accession>A0A2Z6RR09</accession>
<reference evidence="1 3" key="1">
    <citation type="submission" date="2017-11" db="EMBL/GenBank/DDBJ databases">
        <title>The genome of Rhizophagus clarus HR1 reveals common genetic basis of auxotrophy among arbuscular mycorrhizal fungi.</title>
        <authorList>
            <person name="Kobayashi Y."/>
        </authorList>
    </citation>
    <scope>NUCLEOTIDE SEQUENCE [LARGE SCALE GENOMIC DNA]</scope>
    <source>
        <strain evidence="1 3">HR1</strain>
    </source>
</reference>
<proteinExistence type="predicted"/>
<evidence type="ECO:0000313" key="1">
    <source>
        <dbReference type="EMBL" id="GBC05104.1"/>
    </source>
</evidence>
<dbReference type="Proteomes" id="UP000247702">
    <property type="component" value="Unassembled WGS sequence"/>
</dbReference>
<sequence length="159" mass="18842">MLPCKANNVVRDNRKWYSPNWTEKGEFTFCEECYHKFIKDTSLSVYIRKDGEFEACSYDFKPSVRQQWSLAVNKNDIGQFKKYVDYKIYEIKFLKAQMDTELARQSMLISQKGEVICLSAVSDDYGYDVESRQIDVELSRSMDIYSSYCKKMNELCLWN</sequence>
<reference evidence="2" key="2">
    <citation type="submission" date="2019-10" db="EMBL/GenBank/DDBJ databases">
        <title>Conservation and host-specific expression of non-tandemly repeated heterogenous ribosome RNA gene in arbuscular mycorrhizal fungi.</title>
        <authorList>
            <person name="Maeda T."/>
            <person name="Kobayashi Y."/>
            <person name="Nakagawa T."/>
            <person name="Ezawa T."/>
            <person name="Yamaguchi K."/>
            <person name="Bino T."/>
            <person name="Nishimoto Y."/>
            <person name="Shigenobu S."/>
            <person name="Kawaguchi M."/>
        </authorList>
    </citation>
    <scope>NUCLEOTIDE SEQUENCE</scope>
    <source>
        <strain evidence="2">HR1</strain>
    </source>
</reference>
<gene>
    <name evidence="2" type="ORF">RCL2_001045700</name>
    <name evidence="1" type="ORF">RclHR1_06030004</name>
</gene>
<dbReference type="EMBL" id="BLAL01000068">
    <property type="protein sequence ID" value="GES83298.1"/>
    <property type="molecule type" value="Genomic_DNA"/>
</dbReference>